<feature type="region of interest" description="Disordered" evidence="8">
    <location>
        <begin position="1"/>
        <end position="79"/>
    </location>
</feature>
<dbReference type="SUPFAM" id="SSF50916">
    <property type="entry name" value="Rap30/74 interaction domains"/>
    <property type="match status" value="1"/>
</dbReference>
<dbReference type="GO" id="GO:0001096">
    <property type="term" value="F:TFIIF-class transcription factor complex binding"/>
    <property type="evidence" value="ECO:0007669"/>
    <property type="project" value="TreeGrafter"/>
</dbReference>
<evidence type="ECO:0000256" key="4">
    <source>
        <dbReference type="ARBA" id="ARBA00023125"/>
    </source>
</evidence>
<proteinExistence type="inferred from homology"/>
<dbReference type="InterPro" id="IPR011039">
    <property type="entry name" value="TFIIF_interaction"/>
</dbReference>
<dbReference type="GO" id="GO:0003677">
    <property type="term" value="F:DNA binding"/>
    <property type="evidence" value="ECO:0007669"/>
    <property type="project" value="UniProtKB-KW"/>
</dbReference>
<feature type="compositionally biased region" description="Gly residues" evidence="8">
    <location>
        <begin position="160"/>
        <end position="169"/>
    </location>
</feature>
<feature type="compositionally biased region" description="Low complexity" evidence="8">
    <location>
        <begin position="550"/>
        <end position="576"/>
    </location>
</feature>
<dbReference type="GO" id="GO:0006367">
    <property type="term" value="P:transcription initiation at RNA polymerase II promoter"/>
    <property type="evidence" value="ECO:0007669"/>
    <property type="project" value="InterPro"/>
</dbReference>
<evidence type="ECO:0000313" key="10">
    <source>
        <dbReference type="Proteomes" id="UP000639403"/>
    </source>
</evidence>
<dbReference type="EMBL" id="JADOXO010000006">
    <property type="protein sequence ID" value="KAF9820942.1"/>
    <property type="molecule type" value="Genomic_DNA"/>
</dbReference>
<gene>
    <name evidence="9" type="ORF">IEO21_00919</name>
</gene>
<feature type="region of interest" description="Disordered" evidence="8">
    <location>
        <begin position="156"/>
        <end position="186"/>
    </location>
</feature>
<keyword evidence="4 7" id="KW-0238">DNA-binding</keyword>
<feature type="compositionally biased region" description="Basic and acidic residues" evidence="8">
    <location>
        <begin position="40"/>
        <end position="50"/>
    </location>
</feature>
<dbReference type="AlphaFoldDB" id="A0A8H7PAE2"/>
<feature type="compositionally biased region" description="Acidic residues" evidence="8">
    <location>
        <begin position="444"/>
        <end position="465"/>
    </location>
</feature>
<dbReference type="Proteomes" id="UP000639403">
    <property type="component" value="Unassembled WGS sequence"/>
</dbReference>
<evidence type="ECO:0000256" key="6">
    <source>
        <dbReference type="ARBA" id="ARBA00023242"/>
    </source>
</evidence>
<feature type="compositionally biased region" description="Acidic residues" evidence="8">
    <location>
        <begin position="413"/>
        <end position="422"/>
    </location>
</feature>
<dbReference type="Pfam" id="PF05793">
    <property type="entry name" value="TFIIF_alpha"/>
    <property type="match status" value="1"/>
</dbReference>
<evidence type="ECO:0000256" key="5">
    <source>
        <dbReference type="ARBA" id="ARBA00023163"/>
    </source>
</evidence>
<dbReference type="PANTHER" id="PTHR13011">
    <property type="entry name" value="TFIIF-ALPHA"/>
    <property type="match status" value="1"/>
</dbReference>
<reference evidence="9" key="1">
    <citation type="submission" date="2020-11" db="EMBL/GenBank/DDBJ databases">
        <authorList>
            <person name="Koelle M."/>
            <person name="Horta M.A.C."/>
            <person name="Nowrousian M."/>
            <person name="Ohm R.A."/>
            <person name="Benz P."/>
            <person name="Pilgard A."/>
        </authorList>
    </citation>
    <scope>NUCLEOTIDE SEQUENCE</scope>
    <source>
        <strain evidence="9">FPRL280</strain>
    </source>
</reference>
<keyword evidence="6 7" id="KW-0539">Nucleus</keyword>
<keyword evidence="3 7" id="KW-0805">Transcription regulation</keyword>
<dbReference type="GO" id="GO:0032968">
    <property type="term" value="P:positive regulation of transcription elongation by RNA polymerase II"/>
    <property type="evidence" value="ECO:0007669"/>
    <property type="project" value="InterPro"/>
</dbReference>
<accession>A0A8H7PAE2</accession>
<feature type="region of interest" description="Disordered" evidence="8">
    <location>
        <begin position="121"/>
        <end position="140"/>
    </location>
</feature>
<evidence type="ECO:0000256" key="2">
    <source>
        <dbReference type="ARBA" id="ARBA00005249"/>
    </source>
</evidence>
<evidence type="ECO:0000256" key="1">
    <source>
        <dbReference type="ARBA" id="ARBA00004123"/>
    </source>
</evidence>
<reference evidence="9" key="2">
    <citation type="journal article" name="Front. Microbiol.">
        <title>Degradative Capacity of Two Strains of Rhodonia placenta: From Phenotype to Genotype.</title>
        <authorList>
            <person name="Kolle M."/>
            <person name="Horta M.A.C."/>
            <person name="Nowrousian M."/>
            <person name="Ohm R.A."/>
            <person name="Benz J.P."/>
            <person name="Pilgard A."/>
        </authorList>
    </citation>
    <scope>NUCLEOTIDE SEQUENCE</scope>
    <source>
        <strain evidence="9">FPRL280</strain>
    </source>
</reference>
<dbReference type="PANTHER" id="PTHR13011:SF0">
    <property type="entry name" value="GENERAL TRANSCRIPTION FACTOR IIF SUBUNIT 1"/>
    <property type="match status" value="1"/>
</dbReference>
<keyword evidence="5 7" id="KW-0804">Transcription</keyword>
<feature type="compositionally biased region" description="Basic and acidic residues" evidence="8">
    <location>
        <begin position="394"/>
        <end position="412"/>
    </location>
</feature>
<feature type="compositionally biased region" description="Polar residues" evidence="8">
    <location>
        <begin position="502"/>
        <end position="531"/>
    </location>
</feature>
<name>A0A8H7PAE2_9APHY</name>
<sequence>MAPKRTGMDLLFHPKKRRPGQPPPPPPKKEGLPPSASPEKPSEKPAERPARPPRPRPPNPDDDSDLRPPPPEGRFSEFRLMSSSLNGWKYDIMKFDSRKPVDPLLWELPIRLNRKDLRREADDAPAAAPQAVGPMLGPDGKPVIGVDGKIVMVDAEGRPIQGGGGGAGGDKGKEKAPPKKRFQKKTKQVFLVPEEVRKLRREERYPWVIEDATQKEMWLGRMEEVSKSETHAMFMPAPDNAFKFVPAHRWYKFQQKPKHHVPTLEEAESLMTKIQKNKDPERWLLRRRNGQAPSEATTALFKAGREGTPAGMPAGAGSGGRKLKVVDDGMAGLFGDDDDEDGEFRKRKLRRELGAEGDVDELDFEETFQDDEEKMEPEEADDEEAKELEASNIRFERLKREYKNANKTREGYIDESDDEDDITLTRAGKNLQKTLQKLEKDGGYDDSDEENPYMSEQEEEEEEEPTPVHTGPAIIAPEPKASRTPSQPPSTPAPANGVKAPTGNQPPLQIKTESQTDALSRPTSPVTTSHGGHSIVAKRAMSPSMSKIKPSGPSRASSPLASASRATSPAAGSPASPTSPTPNGAPPAKPSAKRKATDDPSAKPKKRRAPGPPGGVELEDHMVIEWLRNTPGATTRDCIHHFTPYLTDEGKKMRFTALVKEVAQLSKGVLVLRPAYRGDGGGSASPAPVPASA</sequence>
<evidence type="ECO:0000313" key="9">
    <source>
        <dbReference type="EMBL" id="KAF9820942.1"/>
    </source>
</evidence>
<dbReference type="GO" id="GO:0016251">
    <property type="term" value="F:RNA polymerase II general transcription initiation factor activity"/>
    <property type="evidence" value="ECO:0007669"/>
    <property type="project" value="TreeGrafter"/>
</dbReference>
<comment type="caution">
    <text evidence="9">The sequence shown here is derived from an EMBL/GenBank/DDBJ whole genome shotgun (WGS) entry which is preliminary data.</text>
</comment>
<dbReference type="InterPro" id="IPR008851">
    <property type="entry name" value="TFIIF-alpha"/>
</dbReference>
<comment type="subcellular location">
    <subcellularLocation>
        <location evidence="1 7">Nucleus</location>
    </subcellularLocation>
</comment>
<feature type="region of interest" description="Disordered" evidence="8">
    <location>
        <begin position="350"/>
        <end position="618"/>
    </location>
</feature>
<evidence type="ECO:0000256" key="7">
    <source>
        <dbReference type="RuleBase" id="RU366044"/>
    </source>
</evidence>
<comment type="function">
    <text evidence="7">TFIIF is a general transcription initiation factor that binds to RNA polymerase II and helps to recruit it to the initiation complex in collaboration with TFIIB. It promotes transcription elongation.</text>
</comment>
<evidence type="ECO:0000256" key="8">
    <source>
        <dbReference type="SAM" id="MobiDB-lite"/>
    </source>
</evidence>
<organism evidence="9 10">
    <name type="scientific">Rhodonia placenta</name>
    <dbReference type="NCBI Taxonomy" id="104341"/>
    <lineage>
        <taxon>Eukaryota</taxon>
        <taxon>Fungi</taxon>
        <taxon>Dikarya</taxon>
        <taxon>Basidiomycota</taxon>
        <taxon>Agaricomycotina</taxon>
        <taxon>Agaricomycetes</taxon>
        <taxon>Polyporales</taxon>
        <taxon>Adustoporiaceae</taxon>
        <taxon>Rhodonia</taxon>
    </lineage>
</organism>
<evidence type="ECO:0000256" key="3">
    <source>
        <dbReference type="ARBA" id="ARBA00023015"/>
    </source>
</evidence>
<protein>
    <recommendedName>
        <fullName evidence="7">Transcription initiation factor IIF subunit alpha</fullName>
    </recommendedName>
</protein>
<dbReference type="GO" id="GO:0005674">
    <property type="term" value="C:transcription factor TFIIF complex"/>
    <property type="evidence" value="ECO:0007669"/>
    <property type="project" value="TreeGrafter"/>
</dbReference>
<comment type="similarity">
    <text evidence="2 7">Belongs to the TFIIF alpha subunit family.</text>
</comment>
<feature type="compositionally biased region" description="Pro residues" evidence="8">
    <location>
        <begin position="577"/>
        <end position="589"/>
    </location>
</feature>
<feature type="compositionally biased region" description="Acidic residues" evidence="8">
    <location>
        <begin position="355"/>
        <end position="386"/>
    </location>
</feature>